<evidence type="ECO:0000256" key="11">
    <source>
        <dbReference type="ARBA" id="ARBA00022989"/>
    </source>
</evidence>
<dbReference type="InterPro" id="IPR014387">
    <property type="entry name" value="CDP_diag_ino_3_P_euk"/>
</dbReference>
<comment type="subcellular location">
    <subcellularLocation>
        <location evidence="3">Membrane</location>
        <topology evidence="3">Multi-pass membrane protein</topology>
    </subcellularLocation>
</comment>
<evidence type="ECO:0000256" key="10">
    <source>
        <dbReference type="ARBA" id="ARBA00022842"/>
    </source>
</evidence>
<dbReference type="GO" id="GO:0005794">
    <property type="term" value="C:Golgi apparatus"/>
    <property type="evidence" value="ECO:0007669"/>
    <property type="project" value="TreeGrafter"/>
</dbReference>
<evidence type="ECO:0000256" key="1">
    <source>
        <dbReference type="ARBA" id="ARBA00001936"/>
    </source>
</evidence>
<evidence type="ECO:0000256" key="18">
    <source>
        <dbReference type="ARBA" id="ARBA00057387"/>
    </source>
</evidence>
<organism evidence="23 24">
    <name type="scientific">Ciona savignyi</name>
    <name type="common">Pacific transparent sea squirt</name>
    <dbReference type="NCBI Taxonomy" id="51511"/>
    <lineage>
        <taxon>Eukaryota</taxon>
        <taxon>Metazoa</taxon>
        <taxon>Chordata</taxon>
        <taxon>Tunicata</taxon>
        <taxon>Ascidiacea</taxon>
        <taxon>Phlebobranchia</taxon>
        <taxon>Cionidae</taxon>
        <taxon>Ciona</taxon>
    </lineage>
</organism>
<reference evidence="24" key="1">
    <citation type="submission" date="2003-08" db="EMBL/GenBank/DDBJ databases">
        <authorList>
            <person name="Birren B."/>
            <person name="Nusbaum C."/>
            <person name="Abebe A."/>
            <person name="Abouelleil A."/>
            <person name="Adekoya E."/>
            <person name="Ait-zahra M."/>
            <person name="Allen N."/>
            <person name="Allen T."/>
            <person name="An P."/>
            <person name="Anderson M."/>
            <person name="Anderson S."/>
            <person name="Arachchi H."/>
            <person name="Armbruster J."/>
            <person name="Bachantsang P."/>
            <person name="Baldwin J."/>
            <person name="Barry A."/>
            <person name="Bayul T."/>
            <person name="Blitshsteyn B."/>
            <person name="Bloom T."/>
            <person name="Blye J."/>
            <person name="Boguslavskiy L."/>
            <person name="Borowsky M."/>
            <person name="Boukhgalter B."/>
            <person name="Brunache A."/>
            <person name="Butler J."/>
            <person name="Calixte N."/>
            <person name="Calvo S."/>
            <person name="Camarata J."/>
            <person name="Campo K."/>
            <person name="Chang J."/>
            <person name="Cheshatsang Y."/>
            <person name="Citroen M."/>
            <person name="Collymore A."/>
            <person name="Considine T."/>
            <person name="Cook A."/>
            <person name="Cooke P."/>
            <person name="Corum B."/>
            <person name="Cuomo C."/>
            <person name="David R."/>
            <person name="Dawoe T."/>
            <person name="Degray S."/>
            <person name="Dodge S."/>
            <person name="Dooley K."/>
            <person name="Dorje P."/>
            <person name="Dorjee K."/>
            <person name="Dorris L."/>
            <person name="Duffey N."/>
            <person name="Dupes A."/>
            <person name="Elkins T."/>
            <person name="Engels R."/>
            <person name="Erickson J."/>
            <person name="Farina A."/>
            <person name="Faro S."/>
            <person name="Ferreira P."/>
            <person name="Fischer H."/>
            <person name="Fitzgerald M."/>
            <person name="Foley K."/>
            <person name="Gage D."/>
            <person name="Galagan J."/>
            <person name="Gearin G."/>
            <person name="Gnerre S."/>
            <person name="Gnirke A."/>
            <person name="Goyette A."/>
            <person name="Graham J."/>
            <person name="Grandbois E."/>
            <person name="Gyaltsen K."/>
            <person name="Hafez N."/>
            <person name="Hagopian D."/>
            <person name="Hagos B."/>
            <person name="Hall J."/>
            <person name="Hatcher B."/>
            <person name="Heller A."/>
            <person name="Higgins H."/>
            <person name="Honan T."/>
            <person name="Horn A."/>
            <person name="Houde N."/>
            <person name="Hughes L."/>
            <person name="Hulme W."/>
            <person name="Husby E."/>
            <person name="Iliev I."/>
            <person name="Jaffe D."/>
            <person name="Jones C."/>
            <person name="Kamal M."/>
            <person name="Kamat A."/>
            <person name="Kamvysselis M."/>
            <person name="Karlsson E."/>
            <person name="Kells C."/>
            <person name="Kieu A."/>
            <person name="Kisner P."/>
            <person name="Kodira C."/>
            <person name="Kulbokas E."/>
            <person name="Labutti K."/>
            <person name="Lama D."/>
            <person name="Landers T."/>
            <person name="Leger J."/>
            <person name="Levine S."/>
            <person name="Lewis D."/>
            <person name="Lewis T."/>
            <person name="Lindblad-toh K."/>
            <person name="Liu X."/>
            <person name="Lokyitsang T."/>
            <person name="Lokyitsang Y."/>
            <person name="Lucien O."/>
            <person name="Lui A."/>
            <person name="Ma L.J."/>
            <person name="Mabbitt R."/>
            <person name="Macdonald J."/>
            <person name="Maclean C."/>
            <person name="Major J."/>
            <person name="Manning J."/>
            <person name="Marabella R."/>
            <person name="Maru K."/>
            <person name="Matthews C."/>
            <person name="Mauceli E."/>
            <person name="Mccarthy M."/>
            <person name="Mcdonough S."/>
            <person name="Mcghee T."/>
            <person name="Meldrim J."/>
            <person name="Meneus L."/>
            <person name="Mesirov J."/>
            <person name="Mihalev A."/>
            <person name="Mihova T."/>
            <person name="Mikkelsen T."/>
            <person name="Mlenga V."/>
            <person name="Moru K."/>
            <person name="Mozes J."/>
            <person name="Mulrain L."/>
            <person name="Munson G."/>
            <person name="Naylor J."/>
            <person name="Newes C."/>
            <person name="Nguyen C."/>
            <person name="Nguyen N."/>
            <person name="Nguyen T."/>
            <person name="Nicol R."/>
            <person name="Nielsen C."/>
            <person name="Nizzari M."/>
            <person name="Norbu C."/>
            <person name="Norbu N."/>
            <person name="O'donnell P."/>
            <person name="Okoawo O."/>
            <person name="O'leary S."/>
            <person name="Omotosho B."/>
            <person name="O'neill K."/>
            <person name="Osman S."/>
            <person name="Parker S."/>
            <person name="Perrin D."/>
            <person name="Phunkhang P."/>
            <person name="Piqani B."/>
            <person name="Purcell S."/>
            <person name="Rachupka T."/>
            <person name="Ramasamy U."/>
            <person name="Rameau R."/>
            <person name="Ray V."/>
            <person name="Raymond C."/>
            <person name="Retta R."/>
            <person name="Richardson S."/>
            <person name="Rise C."/>
            <person name="Rodriguez J."/>
            <person name="Rogers J."/>
            <person name="Rogov P."/>
            <person name="Rutman M."/>
            <person name="Schupbach R."/>
            <person name="Seaman C."/>
            <person name="Settipalli S."/>
            <person name="Sharpe T."/>
            <person name="Sheridan J."/>
            <person name="Sherpa N."/>
            <person name="Shi J."/>
            <person name="Smirnov S."/>
            <person name="Smith C."/>
            <person name="Sougnez C."/>
            <person name="Spencer B."/>
            <person name="Stalker J."/>
            <person name="Stange-thomann N."/>
            <person name="Stavropoulos S."/>
            <person name="Stetson K."/>
            <person name="Stone C."/>
            <person name="Stone S."/>
            <person name="Stubbs M."/>
            <person name="Talamas J."/>
            <person name="Tchuinga P."/>
            <person name="Tenzing P."/>
            <person name="Tesfaye S."/>
            <person name="Theodore J."/>
            <person name="Thoulutsang Y."/>
            <person name="Topham K."/>
            <person name="Towey S."/>
            <person name="Tsamla T."/>
            <person name="Tsomo N."/>
            <person name="Vallee D."/>
            <person name="Vassiliev H."/>
            <person name="Venkataraman V."/>
            <person name="Vinson J."/>
            <person name="Vo A."/>
            <person name="Wade C."/>
            <person name="Wang S."/>
            <person name="Wangchuk T."/>
            <person name="Wangdi T."/>
            <person name="Whittaker C."/>
            <person name="Wilkinson J."/>
            <person name="Wu Y."/>
            <person name="Wyman D."/>
            <person name="Yadav S."/>
            <person name="Yang S."/>
            <person name="Yang X."/>
            <person name="Yeager S."/>
            <person name="Yee E."/>
            <person name="Young G."/>
            <person name="Zainoun J."/>
            <person name="Zembeck L."/>
            <person name="Zimmer A."/>
            <person name="Zody M."/>
            <person name="Lander E."/>
        </authorList>
    </citation>
    <scope>NUCLEOTIDE SEQUENCE [LARGE SCALE GENOMIC DNA]</scope>
</reference>
<evidence type="ECO:0000256" key="7">
    <source>
        <dbReference type="ARBA" id="ARBA00022679"/>
    </source>
</evidence>
<name>H2ZIJ5_CIOSA</name>
<keyword evidence="16 20" id="KW-1208">Phospholipid metabolism</keyword>
<evidence type="ECO:0000256" key="12">
    <source>
        <dbReference type="ARBA" id="ARBA00023098"/>
    </source>
</evidence>
<keyword evidence="9" id="KW-0479">Metal-binding</keyword>
<comment type="catalytic activity">
    <reaction evidence="17">
        <text>a CDP-1,2-diacyl-sn-glycerol + myo-inositol = a 1,2-diacyl-sn-glycero-3-phospho-(1D-myo-inositol) + CMP + H(+)</text>
        <dbReference type="Rhea" id="RHEA:11580"/>
        <dbReference type="ChEBI" id="CHEBI:15378"/>
        <dbReference type="ChEBI" id="CHEBI:17268"/>
        <dbReference type="ChEBI" id="CHEBI:57880"/>
        <dbReference type="ChEBI" id="CHEBI:58332"/>
        <dbReference type="ChEBI" id="CHEBI:60377"/>
        <dbReference type="EC" id="2.7.8.11"/>
    </reaction>
    <physiologicalReaction direction="left-to-right" evidence="17">
        <dbReference type="Rhea" id="RHEA:11581"/>
    </physiologicalReaction>
    <physiologicalReaction direction="right-to-left" evidence="17">
        <dbReference type="Rhea" id="RHEA:11582"/>
    </physiologicalReaction>
</comment>
<dbReference type="InterPro" id="IPR043130">
    <property type="entry name" value="CDP-OH_PTrfase_TM_dom"/>
</dbReference>
<evidence type="ECO:0000256" key="20">
    <source>
        <dbReference type="PIRNR" id="PIRNR000848"/>
    </source>
</evidence>
<evidence type="ECO:0000256" key="15">
    <source>
        <dbReference type="ARBA" id="ARBA00023211"/>
    </source>
</evidence>
<dbReference type="EC" id="2.7.8.11" evidence="5 20"/>
<protein>
    <recommendedName>
        <fullName evidence="19 20">CDP-diacylglycerol--inositol 3-phosphatidyltransferase</fullName>
        <ecNumber evidence="5 20">2.7.8.11</ecNumber>
    </recommendedName>
</protein>
<sequence>MVTGRDVLLFIPNLIGYARIVFGIASAYYMPNDYVKASFCYATTFVLDEFDGRAARAFNQESKFGAILDLTTDRITSVMMQMMLCVFYPDYVFLFQMSMVIDIGAHWIFMHASTTSGLGHKAMAKETNPILRLYYTSESFLTTLCLGNEFFYSMLYLLHFIEGPVVFGMNILRMFLYLSFPIMATKTAISVMHLVEAVNRLCSIDAADRNKSKS</sequence>
<dbReference type="STRING" id="51511.ENSCSAVP00000017411"/>
<evidence type="ECO:0000256" key="4">
    <source>
        <dbReference type="ARBA" id="ARBA00010441"/>
    </source>
</evidence>
<dbReference type="AlphaFoldDB" id="H2ZIJ5"/>
<evidence type="ECO:0000256" key="8">
    <source>
        <dbReference type="ARBA" id="ARBA00022692"/>
    </source>
</evidence>
<proteinExistence type="inferred from homology"/>
<keyword evidence="11 22" id="KW-1133">Transmembrane helix</keyword>
<evidence type="ECO:0000256" key="9">
    <source>
        <dbReference type="ARBA" id="ARBA00022723"/>
    </source>
</evidence>
<keyword evidence="13 20" id="KW-0472">Membrane</keyword>
<evidence type="ECO:0000256" key="3">
    <source>
        <dbReference type="ARBA" id="ARBA00004141"/>
    </source>
</evidence>
<dbReference type="PROSITE" id="PS00379">
    <property type="entry name" value="CDP_ALCOHOL_P_TRANSF"/>
    <property type="match status" value="1"/>
</dbReference>
<keyword evidence="7 20" id="KW-0808">Transferase</keyword>
<dbReference type="PANTHER" id="PTHR15362">
    <property type="entry name" value="PHOSPHATIDYLINOSITOL SYNTHASE"/>
    <property type="match status" value="1"/>
</dbReference>
<feature type="transmembrane region" description="Helical" evidence="22">
    <location>
        <begin position="133"/>
        <end position="158"/>
    </location>
</feature>
<dbReference type="PIRSF" id="PIRSF000848">
    <property type="entry name" value="CDP_diag_ino_3_P"/>
    <property type="match status" value="1"/>
</dbReference>
<keyword evidence="12 20" id="KW-0443">Lipid metabolism</keyword>
<dbReference type="InParanoid" id="H2ZIJ5"/>
<accession>H2ZIJ5</accession>
<evidence type="ECO:0000313" key="23">
    <source>
        <dbReference type="Ensembl" id="ENSCSAVP00000017411.1"/>
    </source>
</evidence>
<comment type="similarity">
    <text evidence="4 20 21">Belongs to the CDP-alcohol phosphatidyltransferase class-I family.</text>
</comment>
<evidence type="ECO:0000256" key="6">
    <source>
        <dbReference type="ARBA" id="ARBA00022516"/>
    </source>
</evidence>
<keyword evidence="6 20" id="KW-0444">Lipid biosynthesis</keyword>
<dbReference type="Ensembl" id="ENSCSAVT00000017602.1">
    <property type="protein sequence ID" value="ENSCSAVP00000017411.1"/>
    <property type="gene ID" value="ENSCSAVG00000010253.1"/>
</dbReference>
<dbReference type="GO" id="GO:0016020">
    <property type="term" value="C:membrane"/>
    <property type="evidence" value="ECO:0007669"/>
    <property type="project" value="UniProtKB-SubCell"/>
</dbReference>
<dbReference type="GO" id="GO:0006661">
    <property type="term" value="P:phosphatidylinositol biosynthetic process"/>
    <property type="evidence" value="ECO:0007669"/>
    <property type="project" value="TreeGrafter"/>
</dbReference>
<dbReference type="GO" id="GO:0003881">
    <property type="term" value="F:CDP-diacylglycerol-inositol 3-phosphatidyltransferase activity"/>
    <property type="evidence" value="ECO:0007669"/>
    <property type="project" value="UniProtKB-UniRule"/>
</dbReference>
<dbReference type="InterPro" id="IPR048254">
    <property type="entry name" value="CDP_ALCOHOL_P_TRANSF_CS"/>
</dbReference>
<reference evidence="23" key="3">
    <citation type="submission" date="2025-09" db="UniProtKB">
        <authorList>
            <consortium name="Ensembl"/>
        </authorList>
    </citation>
    <scope>IDENTIFICATION</scope>
</reference>
<evidence type="ECO:0000313" key="24">
    <source>
        <dbReference type="Proteomes" id="UP000007875"/>
    </source>
</evidence>
<dbReference type="FunFam" id="1.20.120.1760:FF:000003">
    <property type="entry name" value="CDP-diacylglycerol--inositol 3-phosphatidyltransferase"/>
    <property type="match status" value="1"/>
</dbReference>
<feature type="transmembrane region" description="Helical" evidence="22">
    <location>
        <begin position="91"/>
        <end position="112"/>
    </location>
</feature>
<feature type="transmembrane region" description="Helical" evidence="22">
    <location>
        <begin position="7"/>
        <end position="29"/>
    </location>
</feature>
<comment type="cofactor">
    <cofactor evidence="2">
        <name>Mg(2+)</name>
        <dbReference type="ChEBI" id="CHEBI:18420"/>
    </cofactor>
</comment>
<comment type="function">
    <text evidence="18">Catalyzes the biosynthesis of phosphatidylinositol (PtdIns) as well as PtdIns:inositol exchange reaction. May thus act to reduce an excessive cellular PtdIns content. The exchange activity is due to the reverse reaction of PtdIns synthase and is dependent on CMP, which is tightly bound to the enzyme.</text>
</comment>
<keyword evidence="8 22" id="KW-0812">Transmembrane</keyword>
<evidence type="ECO:0000256" key="2">
    <source>
        <dbReference type="ARBA" id="ARBA00001946"/>
    </source>
</evidence>
<feature type="transmembrane region" description="Helical" evidence="22">
    <location>
        <begin position="164"/>
        <end position="184"/>
    </location>
</feature>
<dbReference type="GO" id="GO:0046872">
    <property type="term" value="F:metal ion binding"/>
    <property type="evidence" value="ECO:0007669"/>
    <property type="project" value="UniProtKB-KW"/>
</dbReference>
<evidence type="ECO:0000256" key="13">
    <source>
        <dbReference type="ARBA" id="ARBA00023136"/>
    </source>
</evidence>
<evidence type="ECO:0000256" key="16">
    <source>
        <dbReference type="ARBA" id="ARBA00023264"/>
    </source>
</evidence>
<evidence type="ECO:0000256" key="19">
    <source>
        <dbReference type="ARBA" id="ARBA00070582"/>
    </source>
</evidence>
<evidence type="ECO:0000256" key="17">
    <source>
        <dbReference type="ARBA" id="ARBA00050836"/>
    </source>
</evidence>
<dbReference type="OMA" id="QREYAHE"/>
<reference evidence="23" key="2">
    <citation type="submission" date="2025-08" db="UniProtKB">
        <authorList>
            <consortium name="Ensembl"/>
        </authorList>
    </citation>
    <scope>IDENTIFICATION</scope>
</reference>
<evidence type="ECO:0000256" key="5">
    <source>
        <dbReference type="ARBA" id="ARBA00013212"/>
    </source>
</evidence>
<dbReference type="eggNOG" id="KOG3240">
    <property type="taxonomic scope" value="Eukaryota"/>
</dbReference>
<keyword evidence="14 20" id="KW-0594">Phospholipid biosynthesis</keyword>
<dbReference type="HOGENOM" id="CLU_067602_2_0_1"/>
<dbReference type="GeneTree" id="ENSGT00940000154169"/>
<evidence type="ECO:0000256" key="14">
    <source>
        <dbReference type="ARBA" id="ARBA00023209"/>
    </source>
</evidence>
<dbReference type="Proteomes" id="UP000007875">
    <property type="component" value="Unassembled WGS sequence"/>
</dbReference>
<keyword evidence="15" id="KW-0464">Manganese</keyword>
<dbReference type="Gene3D" id="1.20.120.1760">
    <property type="match status" value="1"/>
</dbReference>
<dbReference type="InterPro" id="IPR000462">
    <property type="entry name" value="CDP-OH_P_trans"/>
</dbReference>
<dbReference type="PANTHER" id="PTHR15362:SF4">
    <property type="entry name" value="CDP-DIACYLGLYCEROL--INOSITOL 3-PHOSPHATIDYLTRANSFERASE"/>
    <property type="match status" value="1"/>
</dbReference>
<evidence type="ECO:0000256" key="22">
    <source>
        <dbReference type="SAM" id="Phobius"/>
    </source>
</evidence>
<comment type="cofactor">
    <cofactor evidence="1">
        <name>Mn(2+)</name>
        <dbReference type="ChEBI" id="CHEBI:29035"/>
    </cofactor>
</comment>
<dbReference type="Pfam" id="PF01066">
    <property type="entry name" value="CDP-OH_P_transf"/>
    <property type="match status" value="1"/>
</dbReference>
<keyword evidence="10" id="KW-0460">Magnesium</keyword>
<keyword evidence="24" id="KW-1185">Reference proteome</keyword>
<evidence type="ECO:0000256" key="21">
    <source>
        <dbReference type="RuleBase" id="RU003750"/>
    </source>
</evidence>